<dbReference type="PANTHER" id="PTHR42024">
    <property type="entry name" value="AMINO ACID PERMEASE_ SLC12A DOMAIN-CONTAINING PROTEIN"/>
    <property type="match status" value="1"/>
</dbReference>
<feature type="transmembrane region" description="Helical" evidence="2">
    <location>
        <begin position="217"/>
        <end position="235"/>
    </location>
</feature>
<evidence type="ECO:0000313" key="3">
    <source>
        <dbReference type="EMBL" id="QKX58261.1"/>
    </source>
</evidence>
<feature type="compositionally biased region" description="Low complexity" evidence="1">
    <location>
        <begin position="328"/>
        <end position="363"/>
    </location>
</feature>
<reference evidence="4" key="1">
    <citation type="submission" date="2020-06" db="EMBL/GenBank/DDBJ databases">
        <title>A chromosome-scale genome assembly of Talaromyces rugulosus W13939.</title>
        <authorList>
            <person name="Wang B."/>
            <person name="Guo L."/>
            <person name="Ye K."/>
            <person name="Wang L."/>
        </authorList>
    </citation>
    <scope>NUCLEOTIDE SEQUENCE [LARGE SCALE GENOMIC DNA]</scope>
    <source>
        <strain evidence="4">W13939</strain>
    </source>
</reference>
<feature type="transmembrane region" description="Helical" evidence="2">
    <location>
        <begin position="54"/>
        <end position="77"/>
    </location>
</feature>
<dbReference type="PANTHER" id="PTHR42024:SF1">
    <property type="entry name" value="AMINO ACID PERMEASE_ SLC12A DOMAIN-CONTAINING PROTEIN"/>
    <property type="match status" value="1"/>
</dbReference>
<keyword evidence="2" id="KW-0472">Membrane</keyword>
<protein>
    <submittedName>
        <fullName evidence="3">Uncharacterized protein</fullName>
    </submittedName>
</protein>
<feature type="transmembrane region" description="Helical" evidence="2">
    <location>
        <begin position="241"/>
        <end position="265"/>
    </location>
</feature>
<dbReference type="GeneID" id="55992880"/>
<dbReference type="OrthoDB" id="4838853at2759"/>
<evidence type="ECO:0000256" key="1">
    <source>
        <dbReference type="SAM" id="MobiDB-lite"/>
    </source>
</evidence>
<organism evidence="3 4">
    <name type="scientific">Talaromyces rugulosus</name>
    <name type="common">Penicillium rugulosum</name>
    <dbReference type="NCBI Taxonomy" id="121627"/>
    <lineage>
        <taxon>Eukaryota</taxon>
        <taxon>Fungi</taxon>
        <taxon>Dikarya</taxon>
        <taxon>Ascomycota</taxon>
        <taxon>Pezizomycotina</taxon>
        <taxon>Eurotiomycetes</taxon>
        <taxon>Eurotiomycetidae</taxon>
        <taxon>Eurotiales</taxon>
        <taxon>Trichocomaceae</taxon>
        <taxon>Talaromyces</taxon>
        <taxon>Talaromyces sect. Islandici</taxon>
    </lineage>
</organism>
<evidence type="ECO:0000256" key="2">
    <source>
        <dbReference type="SAM" id="Phobius"/>
    </source>
</evidence>
<feature type="compositionally biased region" description="Basic and acidic residues" evidence="1">
    <location>
        <begin position="390"/>
        <end position="408"/>
    </location>
</feature>
<dbReference type="Proteomes" id="UP000509510">
    <property type="component" value="Chromosome III"/>
</dbReference>
<feature type="transmembrane region" description="Helical" evidence="2">
    <location>
        <begin position="27"/>
        <end position="48"/>
    </location>
</feature>
<proteinExistence type="predicted"/>
<keyword evidence="2" id="KW-1133">Transmembrane helix</keyword>
<name>A0A7H8QXW6_TALRU</name>
<dbReference type="AlphaFoldDB" id="A0A7H8QXW6"/>
<dbReference type="EMBL" id="CP055900">
    <property type="protein sequence ID" value="QKX58261.1"/>
    <property type="molecule type" value="Genomic_DNA"/>
</dbReference>
<feature type="transmembrane region" description="Helical" evidence="2">
    <location>
        <begin position="131"/>
        <end position="152"/>
    </location>
</feature>
<dbReference type="RefSeq" id="XP_035344439.1">
    <property type="nucleotide sequence ID" value="XM_035488546.1"/>
</dbReference>
<feature type="transmembrane region" description="Helical" evidence="2">
    <location>
        <begin position="98"/>
        <end position="119"/>
    </location>
</feature>
<accession>A0A7H8QXW6</accession>
<gene>
    <name evidence="3" type="ORF">TRUGW13939_05382</name>
</gene>
<keyword evidence="2" id="KW-0812">Transmembrane</keyword>
<feature type="region of interest" description="Disordered" evidence="1">
    <location>
        <begin position="308"/>
        <end position="408"/>
    </location>
</feature>
<dbReference type="KEGG" id="trg:TRUGW13939_05382"/>
<evidence type="ECO:0000313" key="4">
    <source>
        <dbReference type="Proteomes" id="UP000509510"/>
    </source>
</evidence>
<keyword evidence="4" id="KW-1185">Reference proteome</keyword>
<sequence>MEEAGLPQSEGPPPLPYSLRQRKKSIAFFWTLFVIDTLGQPLILYWALKYCTSLSLNLVFSISTAALGGISVFEYFYRLYNLMRKDSRARPLNARKSWLDFFHINFTIVWLILAVELIVGTVSPDPHVRLLAMPLPTVMFYFGGVHLTLDILRMAGFKAPFRISSTHQGSAMPTALYVLVEDIVAVDGGGGQKFRYALRTRYLSSPYFRRMLFEMNCFWAGGSLVAAAAITAIIFTTSEDVAYTLGWSLPFAWATVWTLITFPWVQAELRREKETWDRVRHFGGGEPFTDDITVNPRTRYNSFQARILPFGGREKQVQDGPSPPGSSTVTDDTNTHANTTLTDDNNNTHNHNHNHTNSNDNTTGSKIQDDDNDNSNAQPDGVVAGDETPVDTRDHDHETQEKEPKPDV</sequence>